<dbReference type="PANTHER" id="PTHR43674:SF16">
    <property type="entry name" value="CARBON-NITROGEN FAMILY, PUTATIVE (AFU_ORTHOLOGUE AFUA_5G02350)-RELATED"/>
    <property type="match status" value="1"/>
</dbReference>
<dbReference type="InterPro" id="IPR036526">
    <property type="entry name" value="C-N_Hydrolase_sf"/>
</dbReference>
<evidence type="ECO:0000256" key="1">
    <source>
        <dbReference type="ARBA" id="ARBA00022801"/>
    </source>
</evidence>
<evidence type="ECO:0000259" key="2">
    <source>
        <dbReference type="PROSITE" id="PS50263"/>
    </source>
</evidence>
<keyword evidence="1 3" id="KW-0378">Hydrolase</keyword>
<evidence type="ECO:0000313" key="3">
    <source>
        <dbReference type="EMBL" id="MDX8416367.1"/>
    </source>
</evidence>
<accession>A0ABU4WLL1</accession>
<dbReference type="InterPro" id="IPR003010">
    <property type="entry name" value="C-N_Hydrolase"/>
</dbReference>
<proteinExistence type="predicted"/>
<keyword evidence="4" id="KW-1185">Reference proteome</keyword>
<name>A0ABU4WLL1_9FIRM</name>
<dbReference type="RefSeq" id="WP_320324704.1">
    <property type="nucleotide sequence ID" value="NZ_JALBUS010000001.1"/>
</dbReference>
<dbReference type="GO" id="GO:0016787">
    <property type="term" value="F:hydrolase activity"/>
    <property type="evidence" value="ECO:0007669"/>
    <property type="project" value="UniProtKB-KW"/>
</dbReference>
<dbReference type="Gene3D" id="3.60.110.10">
    <property type="entry name" value="Carbon-nitrogen hydrolase"/>
    <property type="match status" value="1"/>
</dbReference>
<dbReference type="CDD" id="cd07197">
    <property type="entry name" value="nitrilase"/>
    <property type="match status" value="1"/>
</dbReference>
<protein>
    <submittedName>
        <fullName evidence="3">Carbon-nitrogen hydrolase family protein</fullName>
    </submittedName>
</protein>
<dbReference type="EMBL" id="JALBUS010000001">
    <property type="protein sequence ID" value="MDX8416367.1"/>
    <property type="molecule type" value="Genomic_DNA"/>
</dbReference>
<dbReference type="PANTHER" id="PTHR43674">
    <property type="entry name" value="NITRILASE C965.09-RELATED"/>
    <property type="match status" value="1"/>
</dbReference>
<sequence>MKDVINLAVVNFTCVWGNKAANLHRIKEYTIAAGKRGMDMIVFPETALTGYDNDLDHQGQEKMHCQLAETIPGDSTEKMTKVAKKYGMYVVFGMPECKDGKVYNSAAIIEPSGKIYSYRKIHLPFDEKEWAVNGNQPVLIQTPFGPVGVSICYDTYCFPELIRYYRAKGARLCLNVTACPDVPCTAGAAKLTIPAYAYINYVFIASANLCGYDKRSRFIGGSSVVGPAYTKGGAISYIGKTFGQAGSDTPGMMCGSIDLSLADQYTDIPIFRKDAKGQCDWRNDLYADLYKKCQ</sequence>
<organism evidence="3 4">
    <name type="scientific">Absicoccus intestinalis</name>
    <dbReference type="NCBI Taxonomy" id="2926319"/>
    <lineage>
        <taxon>Bacteria</taxon>
        <taxon>Bacillati</taxon>
        <taxon>Bacillota</taxon>
        <taxon>Erysipelotrichia</taxon>
        <taxon>Erysipelotrichales</taxon>
        <taxon>Erysipelotrichaceae</taxon>
        <taxon>Absicoccus</taxon>
    </lineage>
</organism>
<feature type="domain" description="CN hydrolase" evidence="2">
    <location>
        <begin position="5"/>
        <end position="259"/>
    </location>
</feature>
<reference evidence="3 4" key="1">
    <citation type="submission" date="2022-03" db="EMBL/GenBank/DDBJ databases">
        <title>Novel taxa within the pig intestine.</title>
        <authorList>
            <person name="Wylensek D."/>
            <person name="Bishof K."/>
            <person name="Afrizal A."/>
            <person name="Clavel T."/>
        </authorList>
    </citation>
    <scope>NUCLEOTIDE SEQUENCE [LARGE SCALE GENOMIC DNA]</scope>
    <source>
        <strain evidence="3 4">Cla-KB-P134</strain>
    </source>
</reference>
<dbReference type="Pfam" id="PF00795">
    <property type="entry name" value="CN_hydrolase"/>
    <property type="match status" value="1"/>
</dbReference>
<dbReference type="PROSITE" id="PS50263">
    <property type="entry name" value="CN_HYDROLASE"/>
    <property type="match status" value="1"/>
</dbReference>
<gene>
    <name evidence="3" type="ORF">MOZ64_00710</name>
</gene>
<dbReference type="SUPFAM" id="SSF56317">
    <property type="entry name" value="Carbon-nitrogen hydrolase"/>
    <property type="match status" value="1"/>
</dbReference>
<dbReference type="Proteomes" id="UP001285244">
    <property type="component" value="Unassembled WGS sequence"/>
</dbReference>
<dbReference type="InterPro" id="IPR050345">
    <property type="entry name" value="Aliph_Amidase/BUP"/>
</dbReference>
<comment type="caution">
    <text evidence="3">The sequence shown here is derived from an EMBL/GenBank/DDBJ whole genome shotgun (WGS) entry which is preliminary data.</text>
</comment>
<evidence type="ECO:0000313" key="4">
    <source>
        <dbReference type="Proteomes" id="UP001285244"/>
    </source>
</evidence>